<keyword evidence="2" id="KW-0863">Zinc-finger</keyword>
<keyword evidence="1" id="KW-0802">TPR repeat</keyword>
<feature type="zinc finger region" description="C3H1-type" evidence="2">
    <location>
        <begin position="505"/>
        <end position="532"/>
    </location>
</feature>
<gene>
    <name evidence="5" type="ORF">F5878DRAFT_449778</name>
</gene>
<feature type="region of interest" description="Disordered" evidence="3">
    <location>
        <begin position="410"/>
        <end position="429"/>
    </location>
</feature>
<dbReference type="EMBL" id="MU806900">
    <property type="protein sequence ID" value="KAJ3832629.1"/>
    <property type="molecule type" value="Genomic_DNA"/>
</dbReference>
<dbReference type="GO" id="GO:0101031">
    <property type="term" value="C:protein folding chaperone complex"/>
    <property type="evidence" value="ECO:0007669"/>
    <property type="project" value="TreeGrafter"/>
</dbReference>
<dbReference type="Gene3D" id="1.25.40.10">
    <property type="entry name" value="Tetratricopeptide repeat domain"/>
    <property type="match status" value="1"/>
</dbReference>
<dbReference type="InterPro" id="IPR011990">
    <property type="entry name" value="TPR-like_helical_dom_sf"/>
</dbReference>
<evidence type="ECO:0000256" key="3">
    <source>
        <dbReference type="SAM" id="MobiDB-lite"/>
    </source>
</evidence>
<dbReference type="PROSITE" id="PS50103">
    <property type="entry name" value="ZF_C3H1"/>
    <property type="match status" value="2"/>
</dbReference>
<dbReference type="InterPro" id="IPR051966">
    <property type="entry name" value="RPAP3"/>
</dbReference>
<feature type="domain" description="C3H1-type" evidence="4">
    <location>
        <begin position="505"/>
        <end position="532"/>
    </location>
</feature>
<evidence type="ECO:0000313" key="6">
    <source>
        <dbReference type="Proteomes" id="UP001163846"/>
    </source>
</evidence>
<reference evidence="5" key="1">
    <citation type="submission" date="2022-08" db="EMBL/GenBank/DDBJ databases">
        <authorList>
            <consortium name="DOE Joint Genome Institute"/>
            <person name="Min B."/>
            <person name="Riley R."/>
            <person name="Sierra-Patev S."/>
            <person name="Naranjo-Ortiz M."/>
            <person name="Looney B."/>
            <person name="Konkel Z."/>
            <person name="Slot J.C."/>
            <person name="Sakamoto Y."/>
            <person name="Steenwyk J.L."/>
            <person name="Rokas A."/>
            <person name="Carro J."/>
            <person name="Camarero S."/>
            <person name="Ferreira P."/>
            <person name="Molpeceres G."/>
            <person name="Ruiz-Duenas F.J."/>
            <person name="Serrano A."/>
            <person name="Henrissat B."/>
            <person name="Drula E."/>
            <person name="Hughes K.W."/>
            <person name="Mata J.L."/>
            <person name="Ishikawa N.K."/>
            <person name="Vargas-Isla R."/>
            <person name="Ushijima S."/>
            <person name="Smith C.A."/>
            <person name="Ahrendt S."/>
            <person name="Andreopoulos W."/>
            <person name="He G."/>
            <person name="Labutti K."/>
            <person name="Lipzen A."/>
            <person name="Ng V."/>
            <person name="Sandor L."/>
            <person name="Barry K."/>
            <person name="Martinez A.T."/>
            <person name="Xiao Y."/>
            <person name="Gibbons J.G."/>
            <person name="Terashima K."/>
            <person name="Hibbett D.S."/>
            <person name="Grigoriev I.V."/>
        </authorList>
    </citation>
    <scope>NUCLEOTIDE SEQUENCE</scope>
    <source>
        <strain evidence="5">TFB9207</strain>
    </source>
</reference>
<accession>A0AA38NXU9</accession>
<dbReference type="InterPro" id="IPR019734">
    <property type="entry name" value="TPR_rpt"/>
</dbReference>
<proteinExistence type="predicted"/>
<dbReference type="Gene3D" id="3.30.1370.210">
    <property type="match status" value="1"/>
</dbReference>
<dbReference type="Pfam" id="PF14559">
    <property type="entry name" value="TPR_19"/>
    <property type="match status" value="1"/>
</dbReference>
<dbReference type="AlphaFoldDB" id="A0AA38NXU9"/>
<keyword evidence="6" id="KW-1185">Reference proteome</keyword>
<keyword evidence="2" id="KW-0479">Metal-binding</keyword>
<dbReference type="InterPro" id="IPR000571">
    <property type="entry name" value="Znf_CCCH"/>
</dbReference>
<evidence type="ECO:0000256" key="1">
    <source>
        <dbReference type="ARBA" id="ARBA00022803"/>
    </source>
</evidence>
<feature type="compositionally biased region" description="Acidic residues" evidence="3">
    <location>
        <begin position="607"/>
        <end position="626"/>
    </location>
</feature>
<protein>
    <recommendedName>
        <fullName evidence="4">C3H1-type domain-containing protein</fullName>
    </recommendedName>
</protein>
<organism evidence="5 6">
    <name type="scientific">Lentinula raphanica</name>
    <dbReference type="NCBI Taxonomy" id="153919"/>
    <lineage>
        <taxon>Eukaryota</taxon>
        <taxon>Fungi</taxon>
        <taxon>Dikarya</taxon>
        <taxon>Basidiomycota</taxon>
        <taxon>Agaricomycotina</taxon>
        <taxon>Agaricomycetes</taxon>
        <taxon>Agaricomycetidae</taxon>
        <taxon>Agaricales</taxon>
        <taxon>Marasmiineae</taxon>
        <taxon>Omphalotaceae</taxon>
        <taxon>Lentinula</taxon>
    </lineage>
</organism>
<feature type="zinc finger region" description="C3H1-type" evidence="2">
    <location>
        <begin position="471"/>
        <end position="498"/>
    </location>
</feature>
<name>A0AA38NXU9_9AGAR</name>
<dbReference type="SUPFAM" id="SSF48452">
    <property type="entry name" value="TPR-like"/>
    <property type="match status" value="1"/>
</dbReference>
<sequence length="675" mass="75941">MSRHSILVLSLYEEDYMYATFEHLMSSMRAVATVKLVTSAKEAKSILLSDTPPTAVLSIDAAPTDAKYVALNYQLVRFAKAGGTVVFGCNFSNHFAFGSDGPFFRAWGLTWNLGEYHRTTVYLNKNGVPGMALAGLEPSYSVKALNLAKVPTNLAVYSPSSSSRTQSHVFPPTSVDTSQAPFAYTAIGAGFMGYAGDVNAEAPTTKVIMAMLHLSVDQVGPDRRNRNPPSRPMFGPGWFNGGTDTSSVQYIPEPVRVIPSRVTPTTPRPREAEVEARAARRKIVDQRKREAADEVKEKGNDLFKVGNYDEAVKLYKQASKIYKPLPAYMLNLAAAYIKLERWSEAEIAADDAILVDPTLLKAYFRRARARKCDGKYVGAIRDIKQCLKMSPNCADFKTELAATRRERDAKNGFDGDKYEAEDEKNEDSEDRRYKASLMFGLGREFIPESTLHVLDCPSDSEDYEHQGRKDRQVKSPCRNYNHEGCQLGKGCRYKHAPDGRSVRDELGRNVCLHFLINRCKSGDECSYAHEKLYLPSNGWWNDENLGGWQELYDFVNQELADGGFDRIGSAMNGTADIWRIRTNLDLLVKDWTRATEGSLYQSPDEHNNDEEDDDDDDDNNDSEDGEDWSHEKEMEERERNMGFSDLELNELLSHGLKPWDDDAWDVLHAIRNDHA</sequence>
<evidence type="ECO:0000313" key="5">
    <source>
        <dbReference type="EMBL" id="KAJ3832629.1"/>
    </source>
</evidence>
<dbReference type="PANTHER" id="PTHR46423:SF1">
    <property type="entry name" value="RNA POLYMERASE II-ASSOCIATED PROTEIN 3"/>
    <property type="match status" value="1"/>
</dbReference>
<keyword evidence="2" id="KW-0862">Zinc</keyword>
<dbReference type="Proteomes" id="UP001163846">
    <property type="component" value="Unassembled WGS sequence"/>
</dbReference>
<dbReference type="GO" id="GO:0008270">
    <property type="term" value="F:zinc ion binding"/>
    <property type="evidence" value="ECO:0007669"/>
    <property type="project" value="UniProtKB-KW"/>
</dbReference>
<dbReference type="PANTHER" id="PTHR46423">
    <property type="entry name" value="RNA POLYMERASE II-ASSOCIATED PROTEIN 3"/>
    <property type="match status" value="1"/>
</dbReference>
<feature type="compositionally biased region" description="Acidic residues" evidence="3">
    <location>
        <begin position="419"/>
        <end position="428"/>
    </location>
</feature>
<feature type="compositionally biased region" description="Basic and acidic residues" evidence="3">
    <location>
        <begin position="627"/>
        <end position="640"/>
    </location>
</feature>
<comment type="caution">
    <text evidence="5">The sequence shown here is derived from an EMBL/GenBank/DDBJ whole genome shotgun (WGS) entry which is preliminary data.</text>
</comment>
<evidence type="ECO:0000256" key="2">
    <source>
        <dbReference type="PROSITE-ProRule" id="PRU00723"/>
    </source>
</evidence>
<feature type="region of interest" description="Disordered" evidence="3">
    <location>
        <begin position="597"/>
        <end position="641"/>
    </location>
</feature>
<feature type="domain" description="C3H1-type" evidence="4">
    <location>
        <begin position="471"/>
        <end position="498"/>
    </location>
</feature>
<dbReference type="SMART" id="SM00028">
    <property type="entry name" value="TPR"/>
    <property type="match status" value="3"/>
</dbReference>
<evidence type="ECO:0000259" key="4">
    <source>
        <dbReference type="PROSITE" id="PS50103"/>
    </source>
</evidence>